<dbReference type="Pfam" id="PF07719">
    <property type="entry name" value="TPR_2"/>
    <property type="match status" value="1"/>
</dbReference>
<evidence type="ECO:0000256" key="4">
    <source>
        <dbReference type="SAM" id="SignalP"/>
    </source>
</evidence>
<evidence type="ECO:0000256" key="3">
    <source>
        <dbReference type="PROSITE-ProRule" id="PRU00339"/>
    </source>
</evidence>
<dbReference type="Proteomes" id="UP000254601">
    <property type="component" value="Unassembled WGS sequence"/>
</dbReference>
<dbReference type="EMBL" id="UHIC01000001">
    <property type="protein sequence ID" value="SUO93762.1"/>
    <property type="molecule type" value="Genomic_DNA"/>
</dbReference>
<organism evidence="5 6">
    <name type="scientific">Suttonella ornithocola</name>
    <dbReference type="NCBI Taxonomy" id="279832"/>
    <lineage>
        <taxon>Bacteria</taxon>
        <taxon>Pseudomonadati</taxon>
        <taxon>Pseudomonadota</taxon>
        <taxon>Gammaproteobacteria</taxon>
        <taxon>Cardiobacteriales</taxon>
        <taxon>Cardiobacteriaceae</taxon>
        <taxon>Suttonella</taxon>
    </lineage>
</organism>
<keyword evidence="4" id="KW-0732">Signal</keyword>
<keyword evidence="1" id="KW-0677">Repeat</keyword>
<dbReference type="PANTHER" id="PTHR45586:SF1">
    <property type="entry name" value="LIPOPOLYSACCHARIDE ASSEMBLY PROTEIN B"/>
    <property type="match status" value="1"/>
</dbReference>
<accession>A0A380MN89</accession>
<name>A0A380MN89_9GAMM</name>
<sequence>MSLSRATYWSIVLGSALYANIGRAQNSPTQQTDKPQWQDSSQWLYGALTSNFAKRADNYQRALRSFDGVAEASKQYNAFSYSYDLAIAAVQLEQATKIAQEWINTYPQDNEAHLALVQALLMQNQAKPAYEAIKIILQNDAGPQNVAQLARLLPYLENGNDRVTLLQQLSDDFPSNPYLYYYLGLAAKEQGQVDLAIEAFNHALRLDKHWRQLELMQAKALSDVGELKEAQKMMTKLRKRYPNDLNLISTEVDMLVDHYQWKKALQLAKRWNQISPGDERIESLIAWLYANNGEYDAAQQAYLALLKNGFIDEDQFQFQMAQAAINAKDNKTALYHLKAIPKDSRMDMLARQQMALMAFDEKNISSAQEQFSALREDYPGYALEMYLVEISRLDNLSEYEAAEKLMQEALNAYPEHVDLLYAQAEHFIAKNDIKHAENCYQKILKVDPANIDALNAYGYLLLTRTERQEEAAKMLREAIKHYPDSPAIQDSYGWLLYRRGKTEEALSWLQRAYAAYRKGEVTAHYIEILAANGKKNLAQEIYDYERLGQPDNPYLQEIGKRLELDKTH</sequence>
<keyword evidence="2 3" id="KW-0802">TPR repeat</keyword>
<dbReference type="PANTHER" id="PTHR45586">
    <property type="entry name" value="TPR REPEAT-CONTAINING PROTEIN PA4667"/>
    <property type="match status" value="1"/>
</dbReference>
<dbReference type="InterPro" id="IPR051012">
    <property type="entry name" value="CellSynth/LPSAsmb/PSIAsmb"/>
</dbReference>
<protein>
    <submittedName>
        <fullName evidence="5">Tetratricopeptide repeat protein</fullName>
    </submittedName>
</protein>
<dbReference type="RefSeq" id="WP_245935944.1">
    <property type="nucleotide sequence ID" value="NZ_LWHB01000014.1"/>
</dbReference>
<keyword evidence="6" id="KW-1185">Reference proteome</keyword>
<dbReference type="InterPro" id="IPR013105">
    <property type="entry name" value="TPR_2"/>
</dbReference>
<proteinExistence type="predicted"/>
<dbReference type="InterPro" id="IPR019734">
    <property type="entry name" value="TPR_rpt"/>
</dbReference>
<feature type="repeat" description="TPR" evidence="3">
    <location>
        <begin position="177"/>
        <end position="210"/>
    </location>
</feature>
<gene>
    <name evidence="5" type="ORF">NCTC13337_00388</name>
</gene>
<evidence type="ECO:0000256" key="1">
    <source>
        <dbReference type="ARBA" id="ARBA00022737"/>
    </source>
</evidence>
<dbReference type="SUPFAM" id="SSF48452">
    <property type="entry name" value="TPR-like"/>
    <property type="match status" value="3"/>
</dbReference>
<evidence type="ECO:0000256" key="2">
    <source>
        <dbReference type="ARBA" id="ARBA00022803"/>
    </source>
</evidence>
<reference evidence="5 6" key="1">
    <citation type="submission" date="2018-06" db="EMBL/GenBank/DDBJ databases">
        <authorList>
            <consortium name="Pathogen Informatics"/>
            <person name="Doyle S."/>
        </authorList>
    </citation>
    <scope>NUCLEOTIDE SEQUENCE [LARGE SCALE GENOMIC DNA]</scope>
    <source>
        <strain evidence="5 6">NCTC13337</strain>
    </source>
</reference>
<dbReference type="InterPro" id="IPR011990">
    <property type="entry name" value="TPR-like_helical_dom_sf"/>
</dbReference>
<dbReference type="Pfam" id="PF13432">
    <property type="entry name" value="TPR_16"/>
    <property type="match status" value="2"/>
</dbReference>
<dbReference type="AlphaFoldDB" id="A0A380MN89"/>
<dbReference type="Gene3D" id="1.25.40.10">
    <property type="entry name" value="Tetratricopeptide repeat domain"/>
    <property type="match status" value="2"/>
</dbReference>
<feature type="repeat" description="TPR" evidence="3">
    <location>
        <begin position="417"/>
        <end position="450"/>
    </location>
</feature>
<feature type="chain" id="PRO_5016879954" evidence="4">
    <location>
        <begin position="25"/>
        <end position="568"/>
    </location>
</feature>
<dbReference type="SUPFAM" id="SSF48439">
    <property type="entry name" value="Protein prenylyltransferase"/>
    <property type="match status" value="1"/>
</dbReference>
<dbReference type="PROSITE" id="PS50005">
    <property type="entry name" value="TPR"/>
    <property type="match status" value="2"/>
</dbReference>
<dbReference type="SMART" id="SM00028">
    <property type="entry name" value="TPR"/>
    <property type="match status" value="2"/>
</dbReference>
<feature type="signal peptide" evidence="4">
    <location>
        <begin position="1"/>
        <end position="24"/>
    </location>
</feature>
<evidence type="ECO:0000313" key="6">
    <source>
        <dbReference type="Proteomes" id="UP000254601"/>
    </source>
</evidence>
<evidence type="ECO:0000313" key="5">
    <source>
        <dbReference type="EMBL" id="SUO93762.1"/>
    </source>
</evidence>